<dbReference type="AlphaFoldDB" id="A0A2B7Z2C4"/>
<feature type="signal peptide" evidence="1">
    <location>
        <begin position="1"/>
        <end position="21"/>
    </location>
</feature>
<evidence type="ECO:0000256" key="1">
    <source>
        <dbReference type="SAM" id="SignalP"/>
    </source>
</evidence>
<evidence type="ECO:0000313" key="3">
    <source>
        <dbReference type="Proteomes" id="UP000224634"/>
    </source>
</evidence>
<dbReference type="EMBL" id="PDNA01000002">
    <property type="protein sequence ID" value="PGH28076.1"/>
    <property type="molecule type" value="Genomic_DNA"/>
</dbReference>
<dbReference type="Proteomes" id="UP000224634">
    <property type="component" value="Unassembled WGS sequence"/>
</dbReference>
<gene>
    <name evidence="2" type="ORF">AJ80_00332</name>
</gene>
<keyword evidence="1" id="KW-0732">Signal</keyword>
<name>A0A2B7Z2C4_POLH7</name>
<protein>
    <submittedName>
        <fullName evidence="2">Uncharacterized protein</fullName>
    </submittedName>
</protein>
<sequence length="203" mass="21735">MHRQIVLCLALVAQSSIFAQAANAPGNAFPFASSFSDISKLHQRDDESDAAAAYEKCGDLNLSTVLTKGTVCYPAIEQSVKCTYDKSMEEFADWIKEENGGEMPAIIVQNDEQSCYCDSDYFDEAKKCMDCLRDNGAKDGVDFNDFGDPKAYSSAYCAPSQTVPLDQFTAAAATSTGAAMPTGVDRARLVEIVGAGMAAAMLL</sequence>
<accession>A0A2B7Z2C4</accession>
<reference evidence="2 3" key="1">
    <citation type="submission" date="2017-10" db="EMBL/GenBank/DDBJ databases">
        <title>Comparative genomics in systemic dimorphic fungi from Ajellomycetaceae.</title>
        <authorList>
            <person name="Munoz J.F."/>
            <person name="Mcewen J.G."/>
            <person name="Clay O.K."/>
            <person name="Cuomo C.A."/>
        </authorList>
    </citation>
    <scope>NUCLEOTIDE SEQUENCE [LARGE SCALE GENOMIC DNA]</scope>
    <source>
        <strain evidence="2 3">UAMH7299</strain>
    </source>
</reference>
<organism evidence="2 3">
    <name type="scientific">Polytolypa hystricis (strain UAMH7299)</name>
    <dbReference type="NCBI Taxonomy" id="1447883"/>
    <lineage>
        <taxon>Eukaryota</taxon>
        <taxon>Fungi</taxon>
        <taxon>Dikarya</taxon>
        <taxon>Ascomycota</taxon>
        <taxon>Pezizomycotina</taxon>
        <taxon>Eurotiomycetes</taxon>
        <taxon>Eurotiomycetidae</taxon>
        <taxon>Onygenales</taxon>
        <taxon>Onygenales incertae sedis</taxon>
        <taxon>Polytolypa</taxon>
    </lineage>
</organism>
<keyword evidence="3" id="KW-1185">Reference proteome</keyword>
<proteinExistence type="predicted"/>
<evidence type="ECO:0000313" key="2">
    <source>
        <dbReference type="EMBL" id="PGH28076.1"/>
    </source>
</evidence>
<comment type="caution">
    <text evidence="2">The sequence shown here is derived from an EMBL/GenBank/DDBJ whole genome shotgun (WGS) entry which is preliminary data.</text>
</comment>
<feature type="chain" id="PRO_5013310317" evidence="1">
    <location>
        <begin position="22"/>
        <end position="203"/>
    </location>
</feature>